<dbReference type="NCBIfam" id="TIGR00460">
    <property type="entry name" value="fmt"/>
    <property type="match status" value="1"/>
</dbReference>
<dbReference type="HOGENOM" id="CLU_033347_1_1_7"/>
<feature type="domain" description="Formyl transferase N-terminal" evidence="9">
    <location>
        <begin position="12"/>
        <end position="175"/>
    </location>
</feature>
<dbReference type="InterPro" id="IPR037022">
    <property type="entry name" value="Formyl_trans_C_sf"/>
</dbReference>
<dbReference type="EMBL" id="CP000478">
    <property type="protein sequence ID" value="ABK15850.1"/>
    <property type="molecule type" value="Genomic_DNA"/>
</dbReference>
<accession>A0LEJ8</accession>
<dbReference type="STRING" id="335543.Sfum_0148"/>
<organism evidence="11 12">
    <name type="scientific">Syntrophobacter fumaroxidans (strain DSM 10017 / MPOB)</name>
    <dbReference type="NCBI Taxonomy" id="335543"/>
    <lineage>
        <taxon>Bacteria</taxon>
        <taxon>Pseudomonadati</taxon>
        <taxon>Thermodesulfobacteriota</taxon>
        <taxon>Syntrophobacteria</taxon>
        <taxon>Syntrophobacterales</taxon>
        <taxon>Syntrophobacteraceae</taxon>
        <taxon>Syntrophobacter</taxon>
    </lineage>
</organism>
<dbReference type="GO" id="GO:0005829">
    <property type="term" value="C:cytosol"/>
    <property type="evidence" value="ECO:0007669"/>
    <property type="project" value="TreeGrafter"/>
</dbReference>
<dbReference type="CDD" id="cd08704">
    <property type="entry name" value="Met_tRNA_FMT_C"/>
    <property type="match status" value="1"/>
</dbReference>
<evidence type="ECO:0000256" key="5">
    <source>
        <dbReference type="ARBA" id="ARBA00022679"/>
    </source>
</evidence>
<dbReference type="CDD" id="cd08646">
    <property type="entry name" value="FMT_core_Met-tRNA-FMT_N"/>
    <property type="match status" value="1"/>
</dbReference>
<dbReference type="Pfam" id="PF02911">
    <property type="entry name" value="Formyl_trans_C"/>
    <property type="match status" value="1"/>
</dbReference>
<dbReference type="HAMAP" id="MF_00182">
    <property type="entry name" value="Formyl_trans"/>
    <property type="match status" value="1"/>
</dbReference>
<gene>
    <name evidence="8" type="primary">fmt</name>
    <name evidence="11" type="ordered locus">Sfum_0148</name>
</gene>
<dbReference type="Gene3D" id="3.10.25.10">
    <property type="entry name" value="Formyl transferase, C-terminal domain"/>
    <property type="match status" value="1"/>
</dbReference>
<dbReference type="InterPro" id="IPR011034">
    <property type="entry name" value="Formyl_transferase-like_C_sf"/>
</dbReference>
<keyword evidence="5 8" id="KW-0808">Transferase</keyword>
<name>A0LEJ8_SYNFM</name>
<evidence type="ECO:0000313" key="11">
    <source>
        <dbReference type="EMBL" id="ABK15850.1"/>
    </source>
</evidence>
<evidence type="ECO:0000256" key="1">
    <source>
        <dbReference type="ARBA" id="ARBA00002606"/>
    </source>
</evidence>
<dbReference type="InterPro" id="IPR041711">
    <property type="entry name" value="Met-tRNA-FMT_N"/>
</dbReference>
<evidence type="ECO:0000256" key="3">
    <source>
        <dbReference type="ARBA" id="ARBA00012261"/>
    </source>
</evidence>
<comment type="similarity">
    <text evidence="2 8">Belongs to the Fmt family.</text>
</comment>
<evidence type="ECO:0000313" key="12">
    <source>
        <dbReference type="Proteomes" id="UP000001784"/>
    </source>
</evidence>
<evidence type="ECO:0000259" key="10">
    <source>
        <dbReference type="Pfam" id="PF02911"/>
    </source>
</evidence>
<dbReference type="FunCoup" id="A0LEJ8">
    <property type="interactions" value="502"/>
</dbReference>
<evidence type="ECO:0000256" key="7">
    <source>
        <dbReference type="ARBA" id="ARBA00048558"/>
    </source>
</evidence>
<dbReference type="InterPro" id="IPR044135">
    <property type="entry name" value="Met-tRNA-FMT_C"/>
</dbReference>
<dbReference type="Proteomes" id="UP000001784">
    <property type="component" value="Chromosome"/>
</dbReference>
<dbReference type="InterPro" id="IPR005793">
    <property type="entry name" value="Formyl_trans_C"/>
</dbReference>
<dbReference type="PANTHER" id="PTHR11138">
    <property type="entry name" value="METHIONYL-TRNA FORMYLTRANSFERASE"/>
    <property type="match status" value="1"/>
</dbReference>
<dbReference type="InterPro" id="IPR002376">
    <property type="entry name" value="Formyl_transf_N"/>
</dbReference>
<sequence>MGTPEFAVPSLRKLAEAGAPILLVVTQPDRPSGRGKKVTLPPIKLLAQELGIPVFQPDRVRKPEAIDRIRSAGAECAVVVAFGQILPQALLDVFPRGALNVHASLLPKYRGAAPIHRAILEGDSGTGISVMLLDAGMDTGPVLTRRGLEIGDRETFGELHDRLAAAGAELLIETLKGWKAGSVAAEPQDDAHASYAPPLRKEEFRLEWTQPAWHIVSRIRAFDPQPGAFFMCGGKRVKCFGASLLSLRTAGQGGEIVGLQAGGLVVLGGDGRSLLIGELQMEGQRRVPAPEFVRGRPLPPGTRLG</sequence>
<dbReference type="AlphaFoldDB" id="A0LEJ8"/>
<comment type="catalytic activity">
    <reaction evidence="7 8">
        <text>L-methionyl-tRNA(fMet) + (6R)-10-formyltetrahydrofolate = N-formyl-L-methionyl-tRNA(fMet) + (6S)-5,6,7,8-tetrahydrofolate + H(+)</text>
        <dbReference type="Rhea" id="RHEA:24380"/>
        <dbReference type="Rhea" id="RHEA-COMP:9952"/>
        <dbReference type="Rhea" id="RHEA-COMP:9953"/>
        <dbReference type="ChEBI" id="CHEBI:15378"/>
        <dbReference type="ChEBI" id="CHEBI:57453"/>
        <dbReference type="ChEBI" id="CHEBI:78530"/>
        <dbReference type="ChEBI" id="CHEBI:78844"/>
        <dbReference type="ChEBI" id="CHEBI:195366"/>
        <dbReference type="EC" id="2.1.2.9"/>
    </reaction>
</comment>
<dbReference type="KEGG" id="sfu:Sfum_0148"/>
<evidence type="ECO:0000256" key="8">
    <source>
        <dbReference type="HAMAP-Rule" id="MF_00182"/>
    </source>
</evidence>
<feature type="domain" description="Formyl transferase C-terminal" evidence="10">
    <location>
        <begin position="199"/>
        <end position="296"/>
    </location>
</feature>
<comment type="function">
    <text evidence="1 8">Attaches a formyl group to the free amino group of methionyl-tRNA(fMet). The formyl group appears to play a dual role in the initiator identity of N-formylmethionyl-tRNA by promoting its recognition by IF2 and preventing the misappropriation of this tRNA by the elongation apparatus.</text>
</comment>
<dbReference type="InterPro" id="IPR005794">
    <property type="entry name" value="Fmt"/>
</dbReference>
<dbReference type="SUPFAM" id="SSF53328">
    <property type="entry name" value="Formyltransferase"/>
    <property type="match status" value="1"/>
</dbReference>
<keyword evidence="6 8" id="KW-0648">Protein biosynthesis</keyword>
<evidence type="ECO:0000256" key="4">
    <source>
        <dbReference type="ARBA" id="ARBA00016014"/>
    </source>
</evidence>
<dbReference type="Pfam" id="PF00551">
    <property type="entry name" value="Formyl_trans_N"/>
    <property type="match status" value="1"/>
</dbReference>
<evidence type="ECO:0000256" key="2">
    <source>
        <dbReference type="ARBA" id="ARBA00010699"/>
    </source>
</evidence>
<dbReference type="eggNOG" id="COG0223">
    <property type="taxonomic scope" value="Bacteria"/>
</dbReference>
<dbReference type="PANTHER" id="PTHR11138:SF5">
    <property type="entry name" value="METHIONYL-TRNA FORMYLTRANSFERASE, MITOCHONDRIAL"/>
    <property type="match status" value="1"/>
</dbReference>
<evidence type="ECO:0000256" key="6">
    <source>
        <dbReference type="ARBA" id="ARBA00022917"/>
    </source>
</evidence>
<dbReference type="GO" id="GO:0004479">
    <property type="term" value="F:methionyl-tRNA formyltransferase activity"/>
    <property type="evidence" value="ECO:0007669"/>
    <property type="project" value="UniProtKB-UniRule"/>
</dbReference>
<feature type="binding site" evidence="8">
    <location>
        <begin position="104"/>
        <end position="107"/>
    </location>
    <ligand>
        <name>(6S)-5,6,7,8-tetrahydrofolate</name>
        <dbReference type="ChEBI" id="CHEBI:57453"/>
    </ligand>
</feature>
<keyword evidence="12" id="KW-1185">Reference proteome</keyword>
<dbReference type="InParanoid" id="A0LEJ8"/>
<evidence type="ECO:0000259" key="9">
    <source>
        <dbReference type="Pfam" id="PF00551"/>
    </source>
</evidence>
<dbReference type="Gene3D" id="3.40.50.170">
    <property type="entry name" value="Formyl transferase, N-terminal domain"/>
    <property type="match status" value="1"/>
</dbReference>
<dbReference type="SUPFAM" id="SSF50486">
    <property type="entry name" value="FMT C-terminal domain-like"/>
    <property type="match status" value="1"/>
</dbReference>
<proteinExistence type="inferred from homology"/>
<protein>
    <recommendedName>
        <fullName evidence="4 8">Methionyl-tRNA formyltransferase</fullName>
        <ecNumber evidence="3 8">2.1.2.9</ecNumber>
    </recommendedName>
</protein>
<reference evidence="11 12" key="1">
    <citation type="submission" date="2006-10" db="EMBL/GenBank/DDBJ databases">
        <title>Complete sequence of Syntrophobacter fumaroxidans MPOB.</title>
        <authorList>
            <consortium name="US DOE Joint Genome Institute"/>
            <person name="Copeland A."/>
            <person name="Lucas S."/>
            <person name="Lapidus A."/>
            <person name="Barry K."/>
            <person name="Detter J.C."/>
            <person name="Glavina del Rio T."/>
            <person name="Hammon N."/>
            <person name="Israni S."/>
            <person name="Pitluck S."/>
            <person name="Goltsman E.G."/>
            <person name="Martinez M."/>
            <person name="Schmutz J."/>
            <person name="Larimer F."/>
            <person name="Land M."/>
            <person name="Hauser L."/>
            <person name="Kyrpides N."/>
            <person name="Kim E."/>
            <person name="Boone D.R."/>
            <person name="Brockman F."/>
            <person name="Culley D."/>
            <person name="Ferry J."/>
            <person name="Gunsalus R."/>
            <person name="McInerney M.J."/>
            <person name="Morrison M."/>
            <person name="Plugge C."/>
            <person name="Rohlin L."/>
            <person name="Scholten J."/>
            <person name="Sieber J."/>
            <person name="Stams A.J.M."/>
            <person name="Worm P."/>
            <person name="Henstra A.M."/>
            <person name="Richardson P."/>
        </authorList>
    </citation>
    <scope>NUCLEOTIDE SEQUENCE [LARGE SCALE GENOMIC DNA]</scope>
    <source>
        <strain evidence="12">DSM 10017 / MPOB</strain>
    </source>
</reference>
<dbReference type="EC" id="2.1.2.9" evidence="3 8"/>
<dbReference type="InterPro" id="IPR036477">
    <property type="entry name" value="Formyl_transf_N_sf"/>
</dbReference>